<feature type="region of interest" description="Disordered" evidence="1">
    <location>
        <begin position="1"/>
        <end position="39"/>
    </location>
</feature>
<evidence type="ECO:0000313" key="4">
    <source>
        <dbReference type="Proteomes" id="UP000636709"/>
    </source>
</evidence>
<gene>
    <name evidence="3" type="ORF">HU200_008922</name>
</gene>
<organism evidence="3 4">
    <name type="scientific">Digitaria exilis</name>
    <dbReference type="NCBI Taxonomy" id="1010633"/>
    <lineage>
        <taxon>Eukaryota</taxon>
        <taxon>Viridiplantae</taxon>
        <taxon>Streptophyta</taxon>
        <taxon>Embryophyta</taxon>
        <taxon>Tracheophyta</taxon>
        <taxon>Spermatophyta</taxon>
        <taxon>Magnoliopsida</taxon>
        <taxon>Liliopsida</taxon>
        <taxon>Poales</taxon>
        <taxon>Poaceae</taxon>
        <taxon>PACMAD clade</taxon>
        <taxon>Panicoideae</taxon>
        <taxon>Panicodae</taxon>
        <taxon>Paniceae</taxon>
        <taxon>Anthephorinae</taxon>
        <taxon>Digitaria</taxon>
    </lineage>
</organism>
<evidence type="ECO:0000256" key="1">
    <source>
        <dbReference type="SAM" id="MobiDB-lite"/>
    </source>
</evidence>
<dbReference type="Pfam" id="PF07762">
    <property type="entry name" value="DUF1618"/>
    <property type="match status" value="1"/>
</dbReference>
<name>A0A835FL87_9POAL</name>
<dbReference type="InterPro" id="IPR011676">
    <property type="entry name" value="DUF1618"/>
</dbReference>
<dbReference type="EMBL" id="JACEFO010000592">
    <property type="protein sequence ID" value="KAF8763071.1"/>
    <property type="molecule type" value="Genomic_DNA"/>
</dbReference>
<reference evidence="3" key="1">
    <citation type="submission" date="2020-07" db="EMBL/GenBank/DDBJ databases">
        <title>Genome sequence and genetic diversity analysis of an under-domesticated orphan crop, white fonio (Digitaria exilis).</title>
        <authorList>
            <person name="Bennetzen J.L."/>
            <person name="Chen S."/>
            <person name="Ma X."/>
            <person name="Wang X."/>
            <person name="Yssel A.E.J."/>
            <person name="Chaluvadi S.R."/>
            <person name="Johnson M."/>
            <person name="Gangashetty P."/>
            <person name="Hamidou F."/>
            <person name="Sanogo M.D."/>
            <person name="Zwaenepoel A."/>
            <person name="Wallace J."/>
            <person name="Van De Peer Y."/>
            <person name="Van Deynze A."/>
        </authorList>
    </citation>
    <scope>NUCLEOTIDE SEQUENCE</scope>
    <source>
        <tissue evidence="3">Leaves</tissue>
    </source>
</reference>
<evidence type="ECO:0000259" key="2">
    <source>
        <dbReference type="Pfam" id="PF07762"/>
    </source>
</evidence>
<dbReference type="OrthoDB" id="716145at2759"/>
<dbReference type="PANTHER" id="PTHR33074">
    <property type="entry name" value="EXPRESSED PROTEIN-RELATED"/>
    <property type="match status" value="1"/>
</dbReference>
<protein>
    <recommendedName>
        <fullName evidence="2">DUF1618 domain-containing protein</fullName>
    </recommendedName>
</protein>
<comment type="caution">
    <text evidence="3">The sequence shown here is derived from an EMBL/GenBank/DDBJ whole genome shotgun (WGS) entry which is preliminary data.</text>
</comment>
<sequence>MRYKERGGGHGSTHEVELTLRRREVPPRRPPPSLAKAGGDRRAEEIYYAGLPHLLRPSLRIYSDRRCPWTSTVLCVHDPVRDIVLPIPDTATELIYHNTDKVITIGGPRVTILLCDVLDHQEELMLRDVPLPKPSRANRRSFCIGGPRPARDIAVVTTSPVNKVIKYIEMEIRPGEDLPPPRHQSACGSHSDDDAPSPPRVRVAPYWKATIWTMPLPLGSWKDWHKDGKVDVTDILAKDQNQREQLMLLPQLTTTDDPQNLTMRLRRLHAAHPTLGLGDHGDDLVIYFLSKAHIMDDKGWVMAVGAMDKMLRGIAELDSRKHKHWRCCYMSTDIFKHLIKATAAEEMEDDSDQPQQQEDAAKELEPRNVCTSLKFGSFSWEMIPVGLRRCDEVVKVEVEHTGGSSGAGIVVDV</sequence>
<proteinExistence type="predicted"/>
<dbReference type="Gene3D" id="1.10.260.200">
    <property type="match status" value="1"/>
</dbReference>
<dbReference type="PANTHER" id="PTHR33074:SF63">
    <property type="entry name" value="OS02G0113300 PROTEIN"/>
    <property type="match status" value="1"/>
</dbReference>
<dbReference type="Proteomes" id="UP000636709">
    <property type="component" value="Unassembled WGS sequence"/>
</dbReference>
<accession>A0A835FL87</accession>
<keyword evidence="4" id="KW-1185">Reference proteome</keyword>
<evidence type="ECO:0000313" key="3">
    <source>
        <dbReference type="EMBL" id="KAF8763071.1"/>
    </source>
</evidence>
<feature type="compositionally biased region" description="Basic and acidic residues" evidence="1">
    <location>
        <begin position="1"/>
        <end position="27"/>
    </location>
</feature>
<feature type="domain" description="DUF1618" evidence="2">
    <location>
        <begin position="111"/>
        <end position="258"/>
    </location>
</feature>
<feature type="region of interest" description="Disordered" evidence="1">
    <location>
        <begin position="173"/>
        <end position="200"/>
    </location>
</feature>
<dbReference type="AlphaFoldDB" id="A0A835FL87"/>